<accession>A0A2J8A113</accession>
<dbReference type="GO" id="GO:0005783">
    <property type="term" value="C:endoplasmic reticulum"/>
    <property type="evidence" value="ECO:0007669"/>
    <property type="project" value="TreeGrafter"/>
</dbReference>
<reference evidence="1 2" key="1">
    <citation type="journal article" date="2017" name="Mol. Biol. Evol.">
        <title>The 4-celled Tetrabaena socialis nuclear genome reveals the essential components for genetic control of cell number at the origin of multicellularity in the volvocine lineage.</title>
        <authorList>
            <person name="Featherston J."/>
            <person name="Arakaki Y."/>
            <person name="Hanschen E.R."/>
            <person name="Ferris P.J."/>
            <person name="Michod R.E."/>
            <person name="Olson B.J.S.C."/>
            <person name="Nozaki H."/>
            <person name="Durand P.M."/>
        </authorList>
    </citation>
    <scope>NUCLEOTIDE SEQUENCE [LARGE SCALE GENOMIC DNA]</scope>
    <source>
        <strain evidence="1 2">NIES-571</strain>
    </source>
</reference>
<protein>
    <recommendedName>
        <fullName evidence="3">Ankyrin repeat domain-containing protein</fullName>
    </recommendedName>
</protein>
<dbReference type="PANTHER" id="PTHR12393">
    <property type="entry name" value="SPHINGOMYELIN PHOSPHODIESTERASE RELATED"/>
    <property type="match status" value="1"/>
</dbReference>
<dbReference type="GO" id="GO:0071944">
    <property type="term" value="C:cell periphery"/>
    <property type="evidence" value="ECO:0007669"/>
    <property type="project" value="TreeGrafter"/>
</dbReference>
<name>A0A2J8A113_9CHLO</name>
<dbReference type="GO" id="GO:0046513">
    <property type="term" value="P:ceramide biosynthetic process"/>
    <property type="evidence" value="ECO:0007669"/>
    <property type="project" value="TreeGrafter"/>
</dbReference>
<dbReference type="Gene3D" id="1.25.40.20">
    <property type="entry name" value="Ankyrin repeat-containing domain"/>
    <property type="match status" value="1"/>
</dbReference>
<dbReference type="AlphaFoldDB" id="A0A2J8A113"/>
<organism evidence="1 2">
    <name type="scientific">Tetrabaena socialis</name>
    <dbReference type="NCBI Taxonomy" id="47790"/>
    <lineage>
        <taxon>Eukaryota</taxon>
        <taxon>Viridiplantae</taxon>
        <taxon>Chlorophyta</taxon>
        <taxon>core chlorophytes</taxon>
        <taxon>Chlorophyceae</taxon>
        <taxon>CS clade</taxon>
        <taxon>Chlamydomonadales</taxon>
        <taxon>Tetrabaenaceae</taxon>
        <taxon>Tetrabaena</taxon>
    </lineage>
</organism>
<keyword evidence="2" id="KW-1185">Reference proteome</keyword>
<comment type="caution">
    <text evidence="1">The sequence shown here is derived from an EMBL/GenBank/DDBJ whole genome shotgun (WGS) entry which is preliminary data.</text>
</comment>
<dbReference type="PANTHER" id="PTHR12393:SF6">
    <property type="entry name" value="SPHINGOMYELIN PHOSPHODIESTERASE 2"/>
    <property type="match status" value="1"/>
</dbReference>
<evidence type="ECO:0000313" key="1">
    <source>
        <dbReference type="EMBL" id="PNH06212.1"/>
    </source>
</evidence>
<dbReference type="GO" id="GO:0030149">
    <property type="term" value="P:sphingolipid catabolic process"/>
    <property type="evidence" value="ECO:0007669"/>
    <property type="project" value="TreeGrafter"/>
</dbReference>
<dbReference type="GO" id="GO:0004620">
    <property type="term" value="F:phospholipase activity"/>
    <property type="evidence" value="ECO:0007669"/>
    <property type="project" value="TreeGrafter"/>
</dbReference>
<dbReference type="GO" id="GO:0016020">
    <property type="term" value="C:membrane"/>
    <property type="evidence" value="ECO:0007669"/>
    <property type="project" value="TreeGrafter"/>
</dbReference>
<dbReference type="Proteomes" id="UP000236333">
    <property type="component" value="Unassembled WGS sequence"/>
</dbReference>
<evidence type="ECO:0008006" key="3">
    <source>
        <dbReference type="Google" id="ProtNLM"/>
    </source>
</evidence>
<gene>
    <name evidence="1" type="ORF">TSOC_007446</name>
</gene>
<dbReference type="InterPro" id="IPR036770">
    <property type="entry name" value="Ankyrin_rpt-contain_sf"/>
</dbReference>
<evidence type="ECO:0000313" key="2">
    <source>
        <dbReference type="Proteomes" id="UP000236333"/>
    </source>
</evidence>
<dbReference type="EMBL" id="PGGS01000250">
    <property type="protein sequence ID" value="PNH06212.1"/>
    <property type="molecule type" value="Genomic_DNA"/>
</dbReference>
<proteinExistence type="predicted"/>
<sequence length="612" mass="65598">MVQRFAGFLTCNEVACVLRLVNKAAAEQFRLPQHTTVRLSLPVPHREFVWRWGGRDAARSLTLSQRRLLPRLTASSGSIANLGVLLAWDDLETNLEKGLLGAAAAAGQLEVCRWLALQGCTCGAGMGAAREAARGGHAAVCEWFIANNPALAAGYGLACYAARGGHVGLMDWLLRVERGLFPDTAQLLEDVAAGCDLPTLQRLLHTYVDSSVNEGPLSDCEKSMVLNAAAASPTADWRGKVECLWRTCAGAATLPDWRDRLEWLRQRGHLLTPAALEEAAGAGRADALQYLLAEGLGMNGAAANLAGVCVAEAGHVAVLQALASAPGPPFARTLCEAGLAAAAQGQLPVLAWLVETLGAAVALTAEVYRCAARGSGGTELLAWLHEHGCPWDASVFAEAAGSGSEEQLEWLAARGCPMGEDGEPYLRALDERGLALPRLQCLQRLGCPWGPAGFVFWHVLERCWGLKSASSCRAALRCVTWLVAQGCPLQLGDSVRQVMALLVEPNDATLERREDGEPYLRALDERGLALPRLQCLQRLGCPWGPAGFVFWHVLERCWGLKSASSCRAALRCVTWLVAQGCPLQLGDSVRQVMALLVEPNDATLERRACIDK</sequence>